<keyword evidence="4" id="KW-1185">Reference proteome</keyword>
<organism evidence="3 4">
    <name type="scientific">Elongatibacter sediminis</name>
    <dbReference type="NCBI Taxonomy" id="3119006"/>
    <lineage>
        <taxon>Bacteria</taxon>
        <taxon>Pseudomonadati</taxon>
        <taxon>Pseudomonadota</taxon>
        <taxon>Gammaproteobacteria</taxon>
        <taxon>Chromatiales</taxon>
        <taxon>Wenzhouxiangellaceae</taxon>
        <taxon>Elongatibacter</taxon>
    </lineage>
</organism>
<dbReference type="PANTHER" id="PTHR43434">
    <property type="entry name" value="PHOSPHOGLYCOLATE PHOSPHATASE"/>
    <property type="match status" value="1"/>
</dbReference>
<keyword evidence="2" id="KW-0460">Magnesium</keyword>
<dbReference type="RefSeq" id="WP_354694868.1">
    <property type="nucleotide sequence ID" value="NZ_JAZHOG010000004.1"/>
</dbReference>
<dbReference type="Proteomes" id="UP001359886">
    <property type="component" value="Unassembled WGS sequence"/>
</dbReference>
<dbReference type="GO" id="GO:0005829">
    <property type="term" value="C:cytosol"/>
    <property type="evidence" value="ECO:0007669"/>
    <property type="project" value="TreeGrafter"/>
</dbReference>
<proteinExistence type="predicted"/>
<protein>
    <submittedName>
        <fullName evidence="3">HAD-IA family hydrolase</fullName>
    </submittedName>
</protein>
<dbReference type="GO" id="GO:0008967">
    <property type="term" value="F:phosphoglycolate phosphatase activity"/>
    <property type="evidence" value="ECO:0007669"/>
    <property type="project" value="TreeGrafter"/>
</dbReference>
<sequence length="228" mass="24326">MIISALLFDLDGTLIDSAPDLVGALNWLRGREGLAPVDVGQFAVHAAEGAAGLLSAGMPPADSRQLEDWKQAFLEQYARHSFENSSLYEGIPQLLDYLDANDVPWGIVTNKHERLTHPVLQAAGLADRAGCVICGDTLAQTKPHPAPVLRACEDLDVRPAQALFAGDDVRDLEAGRAAGTSVAAIMYGYGSGKFNEVLVGDSLIVEHPRVLQAFLEAKRGPATETARS</sequence>
<dbReference type="InterPro" id="IPR023198">
    <property type="entry name" value="PGP-like_dom2"/>
</dbReference>
<dbReference type="InterPro" id="IPR023214">
    <property type="entry name" value="HAD_sf"/>
</dbReference>
<name>A0AAW9R8A7_9GAMM</name>
<comment type="caution">
    <text evidence="3">The sequence shown here is derived from an EMBL/GenBank/DDBJ whole genome shotgun (WGS) entry which is preliminary data.</text>
</comment>
<dbReference type="FunFam" id="3.40.50.1000:FF:000022">
    <property type="entry name" value="Phosphoglycolate phosphatase"/>
    <property type="match status" value="1"/>
</dbReference>
<evidence type="ECO:0000256" key="2">
    <source>
        <dbReference type="ARBA" id="ARBA00022842"/>
    </source>
</evidence>
<reference evidence="3 4" key="1">
    <citation type="submission" date="2024-02" db="EMBL/GenBank/DDBJ databases">
        <title>A novel Wenzhouxiangellaceae bacterium, isolated from coastal sediments.</title>
        <authorList>
            <person name="Du Z.-J."/>
            <person name="Ye Y.-Q."/>
            <person name="Zhang X.-Y."/>
        </authorList>
    </citation>
    <scope>NUCLEOTIDE SEQUENCE [LARGE SCALE GENOMIC DNA]</scope>
    <source>
        <strain evidence="3 4">CH-27</strain>
    </source>
</reference>
<dbReference type="SFLD" id="SFLDS00003">
    <property type="entry name" value="Haloacid_Dehalogenase"/>
    <property type="match status" value="1"/>
</dbReference>
<dbReference type="AlphaFoldDB" id="A0AAW9R8A7"/>
<dbReference type="SUPFAM" id="SSF56784">
    <property type="entry name" value="HAD-like"/>
    <property type="match status" value="1"/>
</dbReference>
<dbReference type="Gene3D" id="1.10.150.240">
    <property type="entry name" value="Putative phosphatase, domain 2"/>
    <property type="match status" value="1"/>
</dbReference>
<dbReference type="GO" id="GO:0046872">
    <property type="term" value="F:metal ion binding"/>
    <property type="evidence" value="ECO:0007669"/>
    <property type="project" value="UniProtKB-KW"/>
</dbReference>
<evidence type="ECO:0000313" key="3">
    <source>
        <dbReference type="EMBL" id="MEJ8567550.1"/>
    </source>
</evidence>
<dbReference type="EMBL" id="JAZHOG010000004">
    <property type="protein sequence ID" value="MEJ8567550.1"/>
    <property type="molecule type" value="Genomic_DNA"/>
</dbReference>
<dbReference type="SFLD" id="SFLDG01129">
    <property type="entry name" value="C1.5:_HAD__Beta-PGM__Phosphata"/>
    <property type="match status" value="1"/>
</dbReference>
<gene>
    <name evidence="3" type="ORF">V3330_07920</name>
</gene>
<keyword evidence="1 3" id="KW-0378">Hydrolase</keyword>
<dbReference type="NCBIfam" id="TIGR01549">
    <property type="entry name" value="HAD-SF-IA-v1"/>
    <property type="match status" value="1"/>
</dbReference>
<dbReference type="Gene3D" id="3.40.50.1000">
    <property type="entry name" value="HAD superfamily/HAD-like"/>
    <property type="match status" value="1"/>
</dbReference>
<evidence type="ECO:0000313" key="4">
    <source>
        <dbReference type="Proteomes" id="UP001359886"/>
    </source>
</evidence>
<evidence type="ECO:0000256" key="1">
    <source>
        <dbReference type="ARBA" id="ARBA00022801"/>
    </source>
</evidence>
<dbReference type="InterPro" id="IPR036412">
    <property type="entry name" value="HAD-like_sf"/>
</dbReference>
<dbReference type="InterPro" id="IPR050155">
    <property type="entry name" value="HAD-like_hydrolase_sf"/>
</dbReference>
<dbReference type="PANTHER" id="PTHR43434:SF23">
    <property type="entry name" value="PHOSPHOGLYCOLATE PHOSPHATASE"/>
    <property type="match status" value="1"/>
</dbReference>
<accession>A0AAW9R8A7</accession>
<dbReference type="Pfam" id="PF00702">
    <property type="entry name" value="Hydrolase"/>
    <property type="match status" value="1"/>
</dbReference>
<dbReference type="InterPro" id="IPR006439">
    <property type="entry name" value="HAD-SF_hydro_IA"/>
</dbReference>
<dbReference type="GO" id="GO:0006281">
    <property type="term" value="P:DNA repair"/>
    <property type="evidence" value="ECO:0007669"/>
    <property type="project" value="TreeGrafter"/>
</dbReference>